<dbReference type="RefSeq" id="WP_129352612.1">
    <property type="nucleotide sequence ID" value="NZ_CP026538.1"/>
</dbReference>
<dbReference type="SUPFAM" id="SSF56281">
    <property type="entry name" value="Metallo-hydrolase/oxidoreductase"/>
    <property type="match status" value="1"/>
</dbReference>
<dbReference type="AlphaFoldDB" id="A0A4P6HR63"/>
<dbReference type="InterPro" id="IPR036866">
    <property type="entry name" value="RibonucZ/Hydroxyglut_hydro"/>
</dbReference>
<organism evidence="1 2">
    <name type="scientific">Solidesulfovibrio carbinolicus</name>
    <dbReference type="NCBI Taxonomy" id="296842"/>
    <lineage>
        <taxon>Bacteria</taxon>
        <taxon>Pseudomonadati</taxon>
        <taxon>Thermodesulfobacteriota</taxon>
        <taxon>Desulfovibrionia</taxon>
        <taxon>Desulfovibrionales</taxon>
        <taxon>Desulfovibrionaceae</taxon>
        <taxon>Solidesulfovibrio</taxon>
    </lineage>
</organism>
<accession>A0A4P6HR63</accession>
<evidence type="ECO:0000313" key="1">
    <source>
        <dbReference type="EMBL" id="QAZ67748.1"/>
    </source>
</evidence>
<dbReference type="OrthoDB" id="36975at2"/>
<dbReference type="PANTHER" id="PTHR43546:SF8">
    <property type="entry name" value="METALLO-BETA-LACTAMASE DOMAIN-CONTAINING PROTEIN"/>
    <property type="match status" value="1"/>
</dbReference>
<dbReference type="EMBL" id="CP026538">
    <property type="protein sequence ID" value="QAZ67748.1"/>
    <property type="molecule type" value="Genomic_DNA"/>
</dbReference>
<sequence length="237" mass="26102">MPRIVYIHHNCFVLEAGERTLLFDYPAPAYLPEAVARVCASHLAGRQLTVFASHSHDDHFDPEIVAATSGAAARQFVVSDDVADLYGDALPPGRITMEPEDRVDLDGLTVTALESNDLGLAYLLEMDGLTVYYGGDMALWDWPGNTPAANRAVGMTWRRQLGRLEGKRLDVAFSNTDPRLPESLCGAPELLDRVRPRVFVPMHLGGHVHYLDAFAPRLTRPGTTLFCYAKLGDVLDI</sequence>
<keyword evidence="1" id="KW-0378">Hydrolase</keyword>
<evidence type="ECO:0000313" key="2">
    <source>
        <dbReference type="Proteomes" id="UP000293296"/>
    </source>
</evidence>
<dbReference type="GO" id="GO:0016787">
    <property type="term" value="F:hydrolase activity"/>
    <property type="evidence" value="ECO:0007669"/>
    <property type="project" value="UniProtKB-KW"/>
</dbReference>
<reference evidence="1 2" key="1">
    <citation type="submission" date="2018-02" db="EMBL/GenBank/DDBJ databases">
        <title>Genome sequence of Desulfovibrio carbinolicus DSM 3852.</title>
        <authorList>
            <person name="Wilbanks E."/>
            <person name="Skennerton C.T."/>
            <person name="Orphan V.J."/>
        </authorList>
    </citation>
    <scope>NUCLEOTIDE SEQUENCE [LARGE SCALE GENOMIC DNA]</scope>
    <source>
        <strain evidence="1 2">DSM 3852</strain>
    </source>
</reference>
<dbReference type="Proteomes" id="UP000293296">
    <property type="component" value="Chromosome"/>
</dbReference>
<keyword evidence="2" id="KW-1185">Reference proteome</keyword>
<protein>
    <submittedName>
        <fullName evidence="1">MBL fold metallo-hydrolase</fullName>
    </submittedName>
</protein>
<gene>
    <name evidence="1" type="ORF">C3Y92_11160</name>
</gene>
<dbReference type="PANTHER" id="PTHR43546">
    <property type="entry name" value="UPF0173 METAL-DEPENDENT HYDROLASE MJ1163-RELATED"/>
    <property type="match status" value="1"/>
</dbReference>
<dbReference type="KEGG" id="dcb:C3Y92_11160"/>
<dbReference type="Pfam" id="PF13483">
    <property type="entry name" value="Lactamase_B_3"/>
    <property type="match status" value="1"/>
</dbReference>
<dbReference type="Gene3D" id="3.60.15.10">
    <property type="entry name" value="Ribonuclease Z/Hydroxyacylglutathione hydrolase-like"/>
    <property type="match status" value="1"/>
</dbReference>
<dbReference type="InterPro" id="IPR050114">
    <property type="entry name" value="UPF0173_UPF0282_UlaG_hydrolase"/>
</dbReference>
<name>A0A4P6HR63_9BACT</name>
<proteinExistence type="predicted"/>